<dbReference type="Proteomes" id="UP000280834">
    <property type="component" value="Unassembled WGS sequence"/>
</dbReference>
<feature type="transmembrane region" description="Helical" evidence="1">
    <location>
        <begin position="45"/>
        <end position="69"/>
    </location>
</feature>
<organism evidence="2 3">
    <name type="scientific">Brugia timori</name>
    <dbReference type="NCBI Taxonomy" id="42155"/>
    <lineage>
        <taxon>Eukaryota</taxon>
        <taxon>Metazoa</taxon>
        <taxon>Ecdysozoa</taxon>
        <taxon>Nematoda</taxon>
        <taxon>Chromadorea</taxon>
        <taxon>Rhabditida</taxon>
        <taxon>Spirurina</taxon>
        <taxon>Spiruromorpha</taxon>
        <taxon>Filarioidea</taxon>
        <taxon>Onchocercidae</taxon>
        <taxon>Brugia</taxon>
    </lineage>
</organism>
<protein>
    <submittedName>
        <fullName evidence="2">Uncharacterized protein</fullName>
    </submittedName>
</protein>
<name>A0A3P7T2V2_9BILA</name>
<accession>A0A3P7T2V2</accession>
<dbReference type="AlphaFoldDB" id="A0A3P7T2V2"/>
<keyword evidence="3" id="KW-1185">Reference proteome</keyword>
<evidence type="ECO:0000256" key="1">
    <source>
        <dbReference type="SAM" id="Phobius"/>
    </source>
</evidence>
<evidence type="ECO:0000313" key="2">
    <source>
        <dbReference type="EMBL" id="VDO14741.1"/>
    </source>
</evidence>
<keyword evidence="1" id="KW-1133">Transmembrane helix</keyword>
<sequence>MRLIDFLSGFLTFWATHRFCKVIFKGTKRRGKDERKDEDEGIVDVSVHCFFYIFLFIVFSAVCYFVKILKCRRLSDKRIIILELKLATSIFM</sequence>
<evidence type="ECO:0000313" key="3">
    <source>
        <dbReference type="Proteomes" id="UP000280834"/>
    </source>
</evidence>
<keyword evidence="1" id="KW-0812">Transmembrane</keyword>
<proteinExistence type="predicted"/>
<reference evidence="2 3" key="1">
    <citation type="submission" date="2018-11" db="EMBL/GenBank/DDBJ databases">
        <authorList>
            <consortium name="Pathogen Informatics"/>
        </authorList>
    </citation>
    <scope>NUCLEOTIDE SEQUENCE [LARGE SCALE GENOMIC DNA]</scope>
</reference>
<dbReference type="EMBL" id="UZAG01003072">
    <property type="protein sequence ID" value="VDO14741.1"/>
    <property type="molecule type" value="Genomic_DNA"/>
</dbReference>
<gene>
    <name evidence="2" type="ORF">BTMF_LOCUS3415</name>
</gene>
<keyword evidence="1" id="KW-0472">Membrane</keyword>